<dbReference type="PROSITE" id="PS50042">
    <property type="entry name" value="CNMP_BINDING_3"/>
    <property type="match status" value="1"/>
</dbReference>
<dbReference type="CDD" id="cd00038">
    <property type="entry name" value="CAP_ED"/>
    <property type="match status" value="1"/>
</dbReference>
<dbReference type="SUPFAM" id="SSF51206">
    <property type="entry name" value="cAMP-binding domain-like"/>
    <property type="match status" value="1"/>
</dbReference>
<proteinExistence type="predicted"/>
<gene>
    <name evidence="2" type="ORF">DO97_09650</name>
</gene>
<evidence type="ECO:0000259" key="1">
    <source>
        <dbReference type="PROSITE" id="PS50042"/>
    </source>
</evidence>
<dbReference type="EMBL" id="JJML01000029">
    <property type="protein sequence ID" value="KGF72346.1"/>
    <property type="molecule type" value="Genomic_DNA"/>
</dbReference>
<organism evidence="2 3">
    <name type="scientific">Neosynechococcus sphagnicola sy1</name>
    <dbReference type="NCBI Taxonomy" id="1497020"/>
    <lineage>
        <taxon>Bacteria</taxon>
        <taxon>Bacillati</taxon>
        <taxon>Cyanobacteriota</taxon>
        <taxon>Cyanophyceae</taxon>
        <taxon>Neosynechococcales</taxon>
        <taxon>Neosynechococcaceae</taxon>
        <taxon>Neosynechococcus</taxon>
    </lineage>
</organism>
<dbReference type="InterPro" id="IPR018490">
    <property type="entry name" value="cNMP-bd_dom_sf"/>
</dbReference>
<dbReference type="RefSeq" id="WP_036534168.1">
    <property type="nucleotide sequence ID" value="NZ_JJML01000029.1"/>
</dbReference>
<feature type="domain" description="Cyclic nucleotide-binding" evidence="1">
    <location>
        <begin position="7"/>
        <end position="104"/>
    </location>
</feature>
<evidence type="ECO:0000313" key="3">
    <source>
        <dbReference type="Proteomes" id="UP000030170"/>
    </source>
</evidence>
<dbReference type="OrthoDB" id="951557at2"/>
<name>A0A098TJJ7_9CYAN</name>
<accession>A0A098TJJ7</accession>
<dbReference type="InterPro" id="IPR000595">
    <property type="entry name" value="cNMP-bd_dom"/>
</dbReference>
<evidence type="ECO:0000313" key="2">
    <source>
        <dbReference type="EMBL" id="KGF72346.1"/>
    </source>
</evidence>
<dbReference type="Pfam" id="PF00027">
    <property type="entry name" value="cNMP_binding"/>
    <property type="match status" value="1"/>
</dbReference>
<sequence>MEKALFILGELTDDDFDWMLTNGSKEEIPAGTILIQQGNPIDKFYIVLGGDLGVFMGSAEGPVIAHLSSGEVVGEMSFLDARPPSATVKAIADSLVWSIPRKHLVTKLHQDVGFASRFYRALAVFLCDRLRGTVSRLGYDPDQSLSGSESEAEINPSVLDNLDLAQIRFSWLLRRLLLIEN</sequence>
<protein>
    <submittedName>
        <fullName evidence="2">Cyclic nucleotide-binding protein</fullName>
    </submittedName>
</protein>
<dbReference type="STRING" id="1497020.DO97_09650"/>
<dbReference type="SMART" id="SM00100">
    <property type="entry name" value="cNMP"/>
    <property type="match status" value="1"/>
</dbReference>
<reference evidence="2 3" key="1">
    <citation type="journal article" date="2014" name="Mol. Ecol.">
        <title>Evolution of Synechococcus.</title>
        <authorList>
            <person name="Dvorak P."/>
            <person name="Casamatta D."/>
            <person name="Hasler P."/>
            <person name="Poulickova A."/>
            <person name="Ondrej V."/>
            <person name="Sanges R."/>
        </authorList>
    </citation>
    <scope>NUCLEOTIDE SEQUENCE [LARGE SCALE GENOMIC DNA]</scope>
    <source>
        <strain evidence="2 3">CAUP A 1101</strain>
    </source>
</reference>
<dbReference type="Proteomes" id="UP000030170">
    <property type="component" value="Unassembled WGS sequence"/>
</dbReference>
<comment type="caution">
    <text evidence="2">The sequence shown here is derived from an EMBL/GenBank/DDBJ whole genome shotgun (WGS) entry which is preliminary data.</text>
</comment>
<dbReference type="AlphaFoldDB" id="A0A098TJJ7"/>
<dbReference type="InterPro" id="IPR014710">
    <property type="entry name" value="RmlC-like_jellyroll"/>
</dbReference>
<dbReference type="Gene3D" id="2.60.120.10">
    <property type="entry name" value="Jelly Rolls"/>
    <property type="match status" value="1"/>
</dbReference>
<keyword evidence="3" id="KW-1185">Reference proteome</keyword>